<dbReference type="GO" id="GO:0008168">
    <property type="term" value="F:methyltransferase activity"/>
    <property type="evidence" value="ECO:0007669"/>
    <property type="project" value="UniProtKB-KW"/>
</dbReference>
<organism evidence="3 4">
    <name type="scientific">Parvimonas micra</name>
    <dbReference type="NCBI Taxonomy" id="33033"/>
    <lineage>
        <taxon>Bacteria</taxon>
        <taxon>Bacillati</taxon>
        <taxon>Bacillota</taxon>
        <taxon>Tissierellia</taxon>
        <taxon>Tissierellales</taxon>
        <taxon>Peptoniphilaceae</taxon>
        <taxon>Parvimonas</taxon>
    </lineage>
</organism>
<evidence type="ECO:0000313" key="3">
    <source>
        <dbReference type="EMBL" id="MBF1307277.1"/>
    </source>
</evidence>
<dbReference type="Pfam" id="PF13649">
    <property type="entry name" value="Methyltransf_25"/>
    <property type="match status" value="1"/>
</dbReference>
<dbReference type="Gene3D" id="3.40.50.150">
    <property type="entry name" value="Vaccinia Virus protein VP39"/>
    <property type="match status" value="1"/>
</dbReference>
<feature type="domain" description="Methyltransferase" evidence="2">
    <location>
        <begin position="49"/>
        <end position="139"/>
    </location>
</feature>
<dbReference type="EMBL" id="JABZRE010000021">
    <property type="protein sequence ID" value="MBF1307277.1"/>
    <property type="molecule type" value="Genomic_DNA"/>
</dbReference>
<dbReference type="InterPro" id="IPR029063">
    <property type="entry name" value="SAM-dependent_MTases_sf"/>
</dbReference>
<protein>
    <submittedName>
        <fullName evidence="3">Class I SAM-dependent methyltransferase</fullName>
    </submittedName>
</protein>
<keyword evidence="1" id="KW-0808">Transferase</keyword>
<dbReference type="PANTHER" id="PTHR43861">
    <property type="entry name" value="TRANS-ACONITATE 2-METHYLTRANSFERASE-RELATED"/>
    <property type="match status" value="1"/>
</dbReference>
<evidence type="ECO:0000256" key="1">
    <source>
        <dbReference type="ARBA" id="ARBA00022679"/>
    </source>
</evidence>
<comment type="caution">
    <text evidence="3">The sequence shown here is derived from an EMBL/GenBank/DDBJ whole genome shotgun (WGS) entry which is preliminary data.</text>
</comment>
<dbReference type="RefSeq" id="WP_278478064.1">
    <property type="nucleotide sequence ID" value="NZ_JABZRE010000021.1"/>
</dbReference>
<evidence type="ECO:0000313" key="4">
    <source>
        <dbReference type="Proteomes" id="UP000758611"/>
    </source>
</evidence>
<reference evidence="3" key="1">
    <citation type="submission" date="2020-04" db="EMBL/GenBank/DDBJ databases">
        <title>Deep metagenomics examines the oral microbiome during advanced dental caries in children, revealing novel taxa and co-occurrences with host molecules.</title>
        <authorList>
            <person name="Baker J.L."/>
            <person name="Morton J.T."/>
            <person name="Dinis M."/>
            <person name="Alvarez R."/>
            <person name="Tran N.C."/>
            <person name="Knight R."/>
            <person name="Edlund A."/>
        </authorList>
    </citation>
    <scope>NUCLEOTIDE SEQUENCE</scope>
    <source>
        <strain evidence="3">JCVI_23_bin.11</strain>
    </source>
</reference>
<name>A0A930E3S1_9FIRM</name>
<dbReference type="Proteomes" id="UP000758611">
    <property type="component" value="Unassembled WGS sequence"/>
</dbReference>
<gene>
    <name evidence="3" type="ORF">HXM94_05825</name>
</gene>
<sequence>MGINIRNNYDFISSYYDDAFYNDFTEENLIISLVIDYFVKTKKPNVATEFGCGTGFWLKIFLENNINKIVAVDCSEKMLDICKLKYNNTGIRFQNLNFTNTSLFIRTDLILTAFLFSALDYKFFENVINNIYNILNNDGIFVFIDNIPTNLDDFQELVLLEKWGDKTINCKYTLYNLDFLVYTLKEYNFKIIFKFKLGSDIQIVVCKKSSKIKVEE</sequence>
<dbReference type="SUPFAM" id="SSF53335">
    <property type="entry name" value="S-adenosyl-L-methionine-dependent methyltransferases"/>
    <property type="match status" value="1"/>
</dbReference>
<dbReference type="AlphaFoldDB" id="A0A930E3S1"/>
<keyword evidence="3" id="KW-0489">Methyltransferase</keyword>
<dbReference type="InterPro" id="IPR041698">
    <property type="entry name" value="Methyltransf_25"/>
</dbReference>
<proteinExistence type="predicted"/>
<accession>A0A930E3S1</accession>
<evidence type="ECO:0000259" key="2">
    <source>
        <dbReference type="Pfam" id="PF13649"/>
    </source>
</evidence>
<dbReference type="GO" id="GO:0032259">
    <property type="term" value="P:methylation"/>
    <property type="evidence" value="ECO:0007669"/>
    <property type="project" value="UniProtKB-KW"/>
</dbReference>